<dbReference type="PROSITE" id="PS01187">
    <property type="entry name" value="EGF_CA"/>
    <property type="match status" value="8"/>
</dbReference>
<keyword evidence="3 8" id="KW-0245">EGF-like domain</keyword>
<dbReference type="GO" id="GO:0005576">
    <property type="term" value="C:extracellular region"/>
    <property type="evidence" value="ECO:0007669"/>
    <property type="project" value="UniProtKB-SubCell"/>
</dbReference>
<dbReference type="EMBL" id="JABFTP020000021">
    <property type="protein sequence ID" value="KAL3268263.1"/>
    <property type="molecule type" value="Genomic_DNA"/>
</dbReference>
<evidence type="ECO:0000313" key="10">
    <source>
        <dbReference type="EMBL" id="KAL3268263.1"/>
    </source>
</evidence>
<feature type="domain" description="EGF-like" evidence="9">
    <location>
        <begin position="162"/>
        <end position="202"/>
    </location>
</feature>
<evidence type="ECO:0000313" key="11">
    <source>
        <dbReference type="Proteomes" id="UP001516400"/>
    </source>
</evidence>
<gene>
    <name evidence="10" type="ORF">HHI36_007387</name>
</gene>
<dbReference type="SUPFAM" id="SSF57184">
    <property type="entry name" value="Growth factor receptor domain"/>
    <property type="match status" value="3"/>
</dbReference>
<name>A0ABD2MPB7_9CUCU</name>
<dbReference type="Pfam" id="PF07645">
    <property type="entry name" value="EGF_CA"/>
    <property type="match status" value="10"/>
</dbReference>
<feature type="domain" description="EGF-like" evidence="9">
    <location>
        <begin position="656"/>
        <end position="699"/>
    </location>
</feature>
<dbReference type="PROSITE" id="PS01186">
    <property type="entry name" value="EGF_2"/>
    <property type="match status" value="10"/>
</dbReference>
<evidence type="ECO:0000256" key="5">
    <source>
        <dbReference type="ARBA" id="ARBA00022737"/>
    </source>
</evidence>
<dbReference type="SUPFAM" id="SSF57196">
    <property type="entry name" value="EGF/Laminin"/>
    <property type="match status" value="8"/>
</dbReference>
<dbReference type="InterPro" id="IPR024731">
    <property type="entry name" value="NELL2-like_EGF"/>
</dbReference>
<dbReference type="FunFam" id="2.10.25.10:FF:000526">
    <property type="entry name" value="Dumpy, isoform J"/>
    <property type="match status" value="1"/>
</dbReference>
<feature type="domain" description="EGF-like" evidence="9">
    <location>
        <begin position="408"/>
        <end position="452"/>
    </location>
</feature>
<dbReference type="PROSITE" id="PS50026">
    <property type="entry name" value="EGF_3"/>
    <property type="match status" value="16"/>
</dbReference>
<comment type="caution">
    <text evidence="10">The sequence shown here is derived from an EMBL/GenBank/DDBJ whole genome shotgun (WGS) entry which is preliminary data.</text>
</comment>
<feature type="domain" description="EGF-like" evidence="9">
    <location>
        <begin position="568"/>
        <end position="608"/>
    </location>
</feature>
<keyword evidence="2" id="KW-0964">Secreted</keyword>
<keyword evidence="7" id="KW-0325">Glycoprotein</keyword>
<proteinExistence type="predicted"/>
<dbReference type="PROSITE" id="PS00022">
    <property type="entry name" value="EGF_1"/>
    <property type="match status" value="1"/>
</dbReference>
<evidence type="ECO:0000256" key="3">
    <source>
        <dbReference type="ARBA" id="ARBA00022536"/>
    </source>
</evidence>
<sequence>MVQMKFRLVRPIKKRLRDQLTSIFYLFSILDVKSSMLSWTRMKKTNMYKLIEISNQRKNTYKQNLSQKYLNILIFSILLTINHKNSNINSLSISSSVKFSVFNSHQYPKTVIMIDEVKTKNINECDTNPCASSAQCLNTNGSYSCMCPEGYTGGIGPQECVDINECGKSGACGINAKCINVPGSFKCLCPQGFTGKGELYCENINECQTNPCGKNAVCKDTLGSYTCTCLEDYTGDPFSGCIDIDECTVLEKPCGAHAVCENTSPGYNCLCPQGYQASPSPKVACEQIDVNILCKSNFDCTNNAECIENQCFCQKGFTPKGATCVDIDECASEPCGLYSICSNTPGSFHCECENGFVGAPPMVECKAPCEDVKCGDHAYCKPDGQEAYCICDDGWTYDPHDIAAGCIDIDECDQVNGPSGRCGVNATCTNSLGSFTCQCPPGFSGNPQSQCIDVNECLYTDSCGLGATCKNLPGSYECTCPEGTIADPDPRTRCNEIVTCRKDSDCPGNAICDSEKRCLCPEPNTGNDCRHPCETKPCGPNEQCTLINQEAKCICEDGFTGTSTGCVDINECIGNPCPPGAICKNEPGTFSCQCPGGTSGDPYRTGCTKISTSFACSDTNPCPPGEQCVIDEYVGESVCICVQGYVRDHATGKCRDNDECTEFRDKPACGLNAVCKNLPGSYECHCAPGFNGNPFLECIECNSSDCKCQPPYKFNDGNCVLAGCGVDGSCPNGAECITITGGVSYCACPKGFKSALDGSCTDINECAEQQQVCGFGAECLNTKGSYECHCPRGYGGDPYNGLCGPALKRCTKDNECLTNERCVQPGECVCPPPYFTDRSDHNKCKSPCERFSCGINSKCTPSDPPKCMCVTGYMGDPIEGCVDINECEDSPCAYGAHCLNEQGNFKCVCPKGMTGDPYKGGCILESGMSKVECQMNSDCASTLACVDNSCISPCGELVCAENAFCEPNNHSAWCRCKPGFKEGPEGSCISLCDDVKCANRAQCIATESGPTCRCLEGFIGNPFPGGECFTDVCSIAQPCQEPKVCIAGRCKERCEGIICGIGAHCDSKNNKCVCNSFFIGNPDLICMPPIVAPTCDPLCGHNAHCEYGTNNICVCNSGTSGNPYESCRELQRNVCNPKSCGANAECRENFNGIECVCSLGFIGNPYIACEDINECSSNNVCGQSAVCLNTIGSYDCRCKEGYAGNPFIMCSEVQGGICNDARTCKCNEVVLCPNGYSCDRGSCTNVCEHINCGPKAGCVNGACVCPPGYIGNPNDLITGCKLQGQCNSDLDCYDTEICFQLGKGLRKCLDACSKVQCGPNALCVAENHRSSCICASDYYGNPGDLNVGCQLEERKNQKGCVTDKDCSNGNICAIDASGFQKCISPCETVACGLNELCQLDAAGHATCACRPKYIWNPVKSLCEKPSIPNCETDSDCQTVDSCQPDEIGILKCIPACSHFTCPSNAACISESHRGQCHCLAGFTGNPNDRSGCKPIDQNQCNSDAQCPEQEVCRKHEEHDILLCKQACDFVECGPNAVCIVNNHVAKCQCPPGTFIGNPNNATGCKAVPCVYNIDCPISQLCNRLTHSCYDVCDEDSCGVNAVCIAEAHKATCQCPPGFRPNPIADVECTPLDICNPNPCHETAICEGNSFGYQCKCPQGTVGDPLTSGCRPEGNCPNGDRDCPDQSVCHLGRCINPCETVLCPTNTQCTVVDRKPACICKNQFVPSPNGIQDGCVRLITTCYNDEDCGNGICYNQQCRSVCRNDKNCPPGEKCLQNMCMSPCTSHNHCPESNACIEGMCVLGCRNNRNCPNSQACINSKCLNPCELEGSCGPNAICSCQNHKTICKCPESFIGNPTPQQGCIRQSLICENNRNCPKGFLCLNGQCQISCKNNTACAIGERCTNNTCIKVCYGDNNCIPGEICLNGICLGGCSVDSDCRTTEICLKGQCKCSKGFIRTPNGCSDINECEANPCHQSAVCRNEPGSYHCACPEGSVGDPYISPGCSSPNQCRRNTDCRDNLVCKLGKCQNPCQDNRCGPNAICNVFNHKLECACPSGHLGDPFDKRNGCFKVECLADTNCPANRYCESQSNKCLSE</sequence>
<feature type="domain" description="EGF-like" evidence="9">
    <location>
        <begin position="1630"/>
        <end position="1670"/>
    </location>
</feature>
<dbReference type="FunFam" id="2.10.25.10:FF:000038">
    <property type="entry name" value="Fibrillin 2"/>
    <property type="match status" value="9"/>
</dbReference>
<feature type="domain" description="EGF-like" evidence="9">
    <location>
        <begin position="1171"/>
        <end position="1211"/>
    </location>
</feature>
<dbReference type="Proteomes" id="UP001516400">
    <property type="component" value="Unassembled WGS sequence"/>
</dbReference>
<dbReference type="InterPro" id="IPR000742">
    <property type="entry name" value="EGF"/>
</dbReference>
<dbReference type="PANTHER" id="PTHR22963">
    <property type="entry name" value="ENDOGLIN-RELATED"/>
    <property type="match status" value="1"/>
</dbReference>
<evidence type="ECO:0000256" key="2">
    <source>
        <dbReference type="ARBA" id="ARBA00022525"/>
    </source>
</evidence>
<dbReference type="InterPro" id="IPR018097">
    <property type="entry name" value="EGF_Ca-bd_CS"/>
</dbReference>
<dbReference type="SMART" id="SM00179">
    <property type="entry name" value="EGF_CA"/>
    <property type="match status" value="14"/>
</dbReference>
<evidence type="ECO:0000256" key="1">
    <source>
        <dbReference type="ARBA" id="ARBA00004613"/>
    </source>
</evidence>
<evidence type="ECO:0000256" key="6">
    <source>
        <dbReference type="ARBA" id="ARBA00023157"/>
    </source>
</evidence>
<feature type="domain" description="EGF-like" evidence="9">
    <location>
        <begin position="1963"/>
        <end position="2004"/>
    </location>
</feature>
<dbReference type="FunFam" id="2.10.25.10:FF:000014">
    <property type="entry name" value="Latent-transforming growth factor beta-binding protein 3"/>
    <property type="match status" value="1"/>
</dbReference>
<keyword evidence="4" id="KW-0732">Signal</keyword>
<dbReference type="SMART" id="SM00274">
    <property type="entry name" value="FOLN"/>
    <property type="match status" value="12"/>
</dbReference>
<dbReference type="Pfam" id="PF12947">
    <property type="entry name" value="EGF_3"/>
    <property type="match status" value="1"/>
</dbReference>
<keyword evidence="6 8" id="KW-1015">Disulfide bond</keyword>
<feature type="domain" description="EGF-like" evidence="9">
    <location>
        <begin position="121"/>
        <end position="161"/>
    </location>
</feature>
<feature type="domain" description="EGF-like" evidence="9">
    <location>
        <begin position="612"/>
        <end position="651"/>
    </location>
</feature>
<comment type="caution">
    <text evidence="8">Lacks conserved residue(s) required for the propagation of feature annotation.</text>
</comment>
<dbReference type="InterPro" id="IPR001881">
    <property type="entry name" value="EGF-like_Ca-bd_dom"/>
</dbReference>
<dbReference type="SMART" id="SM00181">
    <property type="entry name" value="EGF"/>
    <property type="match status" value="37"/>
</dbReference>
<dbReference type="PANTHER" id="PTHR22963:SF39">
    <property type="entry name" value="DUMPY"/>
    <property type="match status" value="1"/>
</dbReference>
<comment type="subcellular location">
    <subcellularLocation>
        <location evidence="1">Secreted</location>
    </subcellularLocation>
</comment>
<feature type="domain" description="EGF-like" evidence="9">
    <location>
        <begin position="326"/>
        <end position="366"/>
    </location>
</feature>
<evidence type="ECO:0000256" key="4">
    <source>
        <dbReference type="ARBA" id="ARBA00022729"/>
    </source>
</evidence>
<feature type="domain" description="EGF-like" evidence="9">
    <location>
        <begin position="453"/>
        <end position="495"/>
    </location>
</feature>
<feature type="domain" description="EGF-like" evidence="9">
    <location>
        <begin position="762"/>
        <end position="804"/>
    </location>
</feature>
<accession>A0ABD2MPB7</accession>
<dbReference type="FunFam" id="2.10.25.10:FF:000686">
    <property type="entry name" value="Dumpy, isoform Z"/>
    <property type="match status" value="1"/>
</dbReference>
<feature type="domain" description="EGF-like" evidence="9">
    <location>
        <begin position="1131"/>
        <end position="1170"/>
    </location>
</feature>
<dbReference type="InterPro" id="IPR000152">
    <property type="entry name" value="EGF-type_Asp/Asn_hydroxyl_site"/>
</dbReference>
<dbReference type="Gene3D" id="2.10.25.10">
    <property type="entry name" value="Laminin"/>
    <property type="match status" value="17"/>
</dbReference>
<feature type="domain" description="EGF-like" evidence="9">
    <location>
        <begin position="243"/>
        <end position="286"/>
    </location>
</feature>
<feature type="disulfide bond" evidence="8">
    <location>
        <begin position="622"/>
        <end position="639"/>
    </location>
</feature>
<dbReference type="CDD" id="cd00054">
    <property type="entry name" value="EGF_CA"/>
    <property type="match status" value="11"/>
</dbReference>
<dbReference type="SMART" id="SM00289">
    <property type="entry name" value="WR1"/>
    <property type="match status" value="9"/>
</dbReference>
<organism evidence="10 11">
    <name type="scientific">Cryptolaemus montrouzieri</name>
    <dbReference type="NCBI Taxonomy" id="559131"/>
    <lineage>
        <taxon>Eukaryota</taxon>
        <taxon>Metazoa</taxon>
        <taxon>Ecdysozoa</taxon>
        <taxon>Arthropoda</taxon>
        <taxon>Hexapoda</taxon>
        <taxon>Insecta</taxon>
        <taxon>Pterygota</taxon>
        <taxon>Neoptera</taxon>
        <taxon>Endopterygota</taxon>
        <taxon>Coleoptera</taxon>
        <taxon>Polyphaga</taxon>
        <taxon>Cucujiformia</taxon>
        <taxon>Coccinelloidea</taxon>
        <taxon>Coccinellidae</taxon>
        <taxon>Scymninae</taxon>
        <taxon>Scymnini</taxon>
        <taxon>Cryptolaemus</taxon>
    </lineage>
</organism>
<dbReference type="InterPro" id="IPR013032">
    <property type="entry name" value="EGF-like_CS"/>
</dbReference>
<evidence type="ECO:0000259" key="9">
    <source>
        <dbReference type="PROSITE" id="PS50026"/>
    </source>
</evidence>
<dbReference type="SMART" id="SM00286">
    <property type="entry name" value="PTI"/>
    <property type="match status" value="8"/>
</dbReference>
<protein>
    <recommendedName>
        <fullName evidence="9">EGF-like domain-containing protein</fullName>
    </recommendedName>
</protein>
<dbReference type="InterPro" id="IPR049883">
    <property type="entry name" value="NOTCH1_EGF-like"/>
</dbReference>
<keyword evidence="11" id="KW-1185">Reference proteome</keyword>
<keyword evidence="5" id="KW-0677">Repeat</keyword>
<reference evidence="10 11" key="1">
    <citation type="journal article" date="2021" name="BMC Biol.">
        <title>Horizontally acquired antibacterial genes associated with adaptive radiation of ladybird beetles.</title>
        <authorList>
            <person name="Li H.S."/>
            <person name="Tang X.F."/>
            <person name="Huang Y.H."/>
            <person name="Xu Z.Y."/>
            <person name="Chen M.L."/>
            <person name="Du X.Y."/>
            <person name="Qiu B.Y."/>
            <person name="Chen P.T."/>
            <person name="Zhang W."/>
            <person name="Slipinski A."/>
            <person name="Escalona H.E."/>
            <person name="Waterhouse R.M."/>
            <person name="Zwick A."/>
            <person name="Pang H."/>
        </authorList>
    </citation>
    <scope>NUCLEOTIDE SEQUENCE [LARGE SCALE GENOMIC DNA]</scope>
    <source>
        <strain evidence="10">SYSU2018</strain>
    </source>
</reference>
<dbReference type="Pfam" id="PF12661">
    <property type="entry name" value="hEGF"/>
    <property type="match status" value="1"/>
</dbReference>
<dbReference type="InterPro" id="IPR009030">
    <property type="entry name" value="Growth_fac_rcpt_cys_sf"/>
</dbReference>
<dbReference type="Pfam" id="PF00008">
    <property type="entry name" value="EGF"/>
    <property type="match status" value="2"/>
</dbReference>
<dbReference type="InterPro" id="IPR003645">
    <property type="entry name" value="Fol_N"/>
</dbReference>
<evidence type="ECO:0000256" key="8">
    <source>
        <dbReference type="PROSITE-ProRule" id="PRU00076"/>
    </source>
</evidence>
<dbReference type="PROSITE" id="PS00010">
    <property type="entry name" value="ASX_HYDROXYL"/>
    <property type="match status" value="13"/>
</dbReference>
<feature type="domain" description="EGF-like" evidence="9">
    <location>
        <begin position="883"/>
        <end position="916"/>
    </location>
</feature>
<feature type="domain" description="EGF-like" evidence="9">
    <location>
        <begin position="203"/>
        <end position="239"/>
    </location>
</feature>
<dbReference type="InterPro" id="IPR006150">
    <property type="entry name" value="Cys_repeat_1"/>
</dbReference>
<evidence type="ECO:0000256" key="7">
    <source>
        <dbReference type="ARBA" id="ARBA00023180"/>
    </source>
</evidence>